<evidence type="ECO:0000313" key="1">
    <source>
        <dbReference type="EMBL" id="CUX03698.1"/>
    </source>
</evidence>
<sequence>MERQYTLKSTTENRNLRTLPRHTMMLLLSGLDDYLLARVGLQSGLFASFIPAHQVVEKYLKAFIIISSAGRYSDIPALKRALKTRAIPKISGLPETHNLAALYAWAQEVRGCTSAAPPILGTLNDRYIGRYPDNERGGPQSASTAMLAQLDALIHDIWSWFEPLNPHLYLTHGISMPTHLAILNPASPFNYQYAILSKGNEAHAMALSTLAPKIEALFEPIVAPA</sequence>
<dbReference type="EMBL" id="FBVY01000048">
    <property type="protein sequence ID" value="CUX03698.1"/>
    <property type="molecule type" value="Genomic_DNA"/>
</dbReference>
<protein>
    <submittedName>
        <fullName evidence="1">Uncharacterized protein</fullName>
    </submittedName>
</protein>
<comment type="caution">
    <text evidence="1">The sequence shown here is derived from an EMBL/GenBank/DDBJ whole genome shotgun (WGS) entry which is preliminary data.</text>
</comment>
<name>A0A9W5B7V4_9HYPH</name>
<gene>
    <name evidence="1" type="ORF">AGR2A_pb20037</name>
</gene>
<keyword evidence="2" id="KW-1185">Reference proteome</keyword>
<proteinExistence type="predicted"/>
<dbReference type="RefSeq" id="WP_139786434.1">
    <property type="nucleotide sequence ID" value="NZ_LT009721.1"/>
</dbReference>
<organism evidence="1 2">
    <name type="scientific">Agrobacterium genomosp. 2 str. CFBP 5494</name>
    <dbReference type="NCBI Taxonomy" id="1183436"/>
    <lineage>
        <taxon>Bacteria</taxon>
        <taxon>Pseudomonadati</taxon>
        <taxon>Pseudomonadota</taxon>
        <taxon>Alphaproteobacteria</taxon>
        <taxon>Hyphomicrobiales</taxon>
        <taxon>Rhizobiaceae</taxon>
        <taxon>Rhizobium/Agrobacterium group</taxon>
        <taxon>Agrobacterium</taxon>
        <taxon>Agrobacterium tumefaciens complex</taxon>
    </lineage>
</organism>
<dbReference type="Proteomes" id="UP000191933">
    <property type="component" value="Unassembled WGS sequence"/>
</dbReference>
<evidence type="ECO:0000313" key="2">
    <source>
        <dbReference type="Proteomes" id="UP000191933"/>
    </source>
</evidence>
<accession>A0A9W5B7V4</accession>
<dbReference type="AlphaFoldDB" id="A0A9W5B7V4"/>
<reference evidence="1 2" key="1">
    <citation type="submission" date="2016-01" db="EMBL/GenBank/DDBJ databases">
        <authorList>
            <person name="Regsiter A."/>
            <person name="william w."/>
        </authorList>
    </citation>
    <scope>NUCLEOTIDE SEQUENCE [LARGE SCALE GENOMIC DNA]</scope>
    <source>
        <strain evidence="1 2">CFBP 5494</strain>
    </source>
</reference>